<dbReference type="PANTHER" id="PTHR13143:SF6">
    <property type="entry name" value="TETRATRICOPEPTIDE REPEAT PROTEIN 19, MITOCHONDRIAL"/>
    <property type="match status" value="1"/>
</dbReference>
<evidence type="ECO:0000313" key="8">
    <source>
        <dbReference type="Proteomes" id="UP000594454"/>
    </source>
</evidence>
<keyword evidence="4" id="KW-0802">TPR repeat</keyword>
<keyword evidence="6" id="KW-0496">Mitochondrion</keyword>
<evidence type="ECO:0000256" key="1">
    <source>
        <dbReference type="ARBA" id="ARBA00004173"/>
    </source>
</evidence>
<dbReference type="OrthoDB" id="5986190at2759"/>
<dbReference type="Proteomes" id="UP000594454">
    <property type="component" value="Chromosome 1"/>
</dbReference>
<dbReference type="Gene3D" id="1.25.40.10">
    <property type="entry name" value="Tetratricopeptide repeat domain"/>
    <property type="match status" value="2"/>
</dbReference>
<protein>
    <recommendedName>
        <fullName evidence="9">Tetratricopeptide repeat protein 19 homolog, mitochondrial</fullName>
    </recommendedName>
</protein>
<gene>
    <name evidence="7" type="ORF">HERILL_LOCUS3423</name>
</gene>
<evidence type="ECO:0000256" key="6">
    <source>
        <dbReference type="ARBA" id="ARBA00023128"/>
    </source>
</evidence>
<accession>A0A7R8UGN5</accession>
<name>A0A7R8UGN5_HERIL</name>
<comment type="similarity">
    <text evidence="2">Belongs to the TTC19 family.</text>
</comment>
<dbReference type="SUPFAM" id="SSF48452">
    <property type="entry name" value="TPR-like"/>
    <property type="match status" value="2"/>
</dbReference>
<dbReference type="EMBL" id="LR899009">
    <property type="protein sequence ID" value="CAD7080258.1"/>
    <property type="molecule type" value="Genomic_DNA"/>
</dbReference>
<evidence type="ECO:0000256" key="3">
    <source>
        <dbReference type="ARBA" id="ARBA00022737"/>
    </source>
</evidence>
<dbReference type="AlphaFoldDB" id="A0A7R8UGN5"/>
<dbReference type="Pfam" id="PF13424">
    <property type="entry name" value="TPR_12"/>
    <property type="match status" value="1"/>
</dbReference>
<organism evidence="7 8">
    <name type="scientific">Hermetia illucens</name>
    <name type="common">Black soldier fly</name>
    <dbReference type="NCBI Taxonomy" id="343691"/>
    <lineage>
        <taxon>Eukaryota</taxon>
        <taxon>Metazoa</taxon>
        <taxon>Ecdysozoa</taxon>
        <taxon>Arthropoda</taxon>
        <taxon>Hexapoda</taxon>
        <taxon>Insecta</taxon>
        <taxon>Pterygota</taxon>
        <taxon>Neoptera</taxon>
        <taxon>Endopterygota</taxon>
        <taxon>Diptera</taxon>
        <taxon>Brachycera</taxon>
        <taxon>Stratiomyomorpha</taxon>
        <taxon>Stratiomyidae</taxon>
        <taxon>Hermetiinae</taxon>
        <taxon>Hermetia</taxon>
    </lineage>
</organism>
<dbReference type="InterPro" id="IPR040395">
    <property type="entry name" value="TTC19"/>
</dbReference>
<dbReference type="InterPro" id="IPR011990">
    <property type="entry name" value="TPR-like_helical_dom_sf"/>
</dbReference>
<dbReference type="FunCoup" id="A0A7R8UGN5">
    <property type="interactions" value="1088"/>
</dbReference>
<keyword evidence="3" id="KW-0677">Repeat</keyword>
<evidence type="ECO:0000256" key="5">
    <source>
        <dbReference type="ARBA" id="ARBA00022946"/>
    </source>
</evidence>
<comment type="subcellular location">
    <subcellularLocation>
        <location evidence="1">Mitochondrion</location>
    </subcellularLocation>
</comment>
<dbReference type="GO" id="GO:0034551">
    <property type="term" value="P:mitochondrial respiratory chain complex III assembly"/>
    <property type="evidence" value="ECO:0007669"/>
    <property type="project" value="InterPro"/>
</dbReference>
<keyword evidence="8" id="KW-1185">Reference proteome</keyword>
<evidence type="ECO:0000256" key="4">
    <source>
        <dbReference type="ARBA" id="ARBA00022803"/>
    </source>
</evidence>
<reference evidence="7 8" key="1">
    <citation type="submission" date="2020-11" db="EMBL/GenBank/DDBJ databases">
        <authorList>
            <person name="Wallbank WR R."/>
            <person name="Pardo Diaz C."/>
            <person name="Kozak K."/>
            <person name="Martin S."/>
            <person name="Jiggins C."/>
            <person name="Moest M."/>
            <person name="Warren A I."/>
            <person name="Generalovic N T."/>
            <person name="Byers J.R.P. K."/>
            <person name="Montejo-Kovacevich G."/>
            <person name="Yen C E."/>
        </authorList>
    </citation>
    <scope>NUCLEOTIDE SEQUENCE [LARGE SCALE GENOMIC DNA]</scope>
</reference>
<dbReference type="InParanoid" id="A0A7R8UGN5"/>
<evidence type="ECO:0000313" key="7">
    <source>
        <dbReference type="EMBL" id="CAD7080258.1"/>
    </source>
</evidence>
<keyword evidence="5" id="KW-0809">Transit peptide</keyword>
<proteinExistence type="inferred from homology"/>
<dbReference type="GO" id="GO:0005743">
    <property type="term" value="C:mitochondrial inner membrane"/>
    <property type="evidence" value="ECO:0007669"/>
    <property type="project" value="TreeGrafter"/>
</dbReference>
<dbReference type="PANTHER" id="PTHR13143">
    <property type="entry name" value="TETRATRICOPEPTIDE REPEAT PROTEIN 19"/>
    <property type="match status" value="1"/>
</dbReference>
<sequence>MKSGIANIAKVDDCVGTPDDAKLRRSIARNQYRAYTAEHPISAVKAFESNDLYNIISAITATARTNHLKNRIEPVALFRQSRNRRWRTSHITNVGGCILLSSGFLSLFKRDSDDENSPEQKLIMTIKRSILCIQKEEYDKAEQMLHLALRMAQDLQSKDGITYVYDLMANLALEREQFKKAEKLFVDVMKRLFADGFKEDDIKVLHISSKVAHIAQLEGQIDKALQGFNWTLLKLEEKLKQLPTDEEIRELWGLTKNWYGQTLMENQNYLEAKKHLLEAFAVFTEIHGKFNSEALTMLNNLSVACTYLDDITEARKFLDEALEIAKELPDAAETGMLKANLGLLYLKQGLLQQAKDACTFAWRFGKKMNHKDIVDQADNCLKLINEFNK</sequence>
<evidence type="ECO:0008006" key="9">
    <source>
        <dbReference type="Google" id="ProtNLM"/>
    </source>
</evidence>
<evidence type="ECO:0000256" key="2">
    <source>
        <dbReference type="ARBA" id="ARBA00008219"/>
    </source>
</evidence>